<evidence type="ECO:0000313" key="3">
    <source>
        <dbReference type="Proteomes" id="UP000256645"/>
    </source>
</evidence>
<organism evidence="2 3">
    <name type="scientific">Coleophoma cylindrospora</name>
    <dbReference type="NCBI Taxonomy" id="1849047"/>
    <lineage>
        <taxon>Eukaryota</taxon>
        <taxon>Fungi</taxon>
        <taxon>Dikarya</taxon>
        <taxon>Ascomycota</taxon>
        <taxon>Pezizomycotina</taxon>
        <taxon>Leotiomycetes</taxon>
        <taxon>Helotiales</taxon>
        <taxon>Dermateaceae</taxon>
        <taxon>Coleophoma</taxon>
    </lineage>
</organism>
<dbReference type="AlphaFoldDB" id="A0A3D8Q8G8"/>
<dbReference type="InterPro" id="IPR027417">
    <property type="entry name" value="P-loop_NTPase"/>
</dbReference>
<dbReference type="OrthoDB" id="408152at2759"/>
<evidence type="ECO:0000259" key="1">
    <source>
        <dbReference type="Pfam" id="PF20150"/>
    </source>
</evidence>
<dbReference type="SUPFAM" id="SSF52540">
    <property type="entry name" value="P-loop containing nucleoside triphosphate hydrolases"/>
    <property type="match status" value="1"/>
</dbReference>
<comment type="caution">
    <text evidence="2">The sequence shown here is derived from an EMBL/GenBank/DDBJ whole genome shotgun (WGS) entry which is preliminary data.</text>
</comment>
<gene>
    <name evidence="2" type="ORF">BP6252_13510</name>
</gene>
<protein>
    <recommendedName>
        <fullName evidence="1">2EXR domain-containing protein</fullName>
    </recommendedName>
</protein>
<feature type="domain" description="2EXR" evidence="1">
    <location>
        <begin position="289"/>
        <end position="404"/>
    </location>
</feature>
<dbReference type="EMBL" id="PDLM01000018">
    <property type="protein sequence ID" value="RDW58099.1"/>
    <property type="molecule type" value="Genomic_DNA"/>
</dbReference>
<evidence type="ECO:0000313" key="2">
    <source>
        <dbReference type="EMBL" id="RDW58099.1"/>
    </source>
</evidence>
<dbReference type="Proteomes" id="UP000256645">
    <property type="component" value="Unassembled WGS sequence"/>
</dbReference>
<dbReference type="PANTHER" id="PTHR36978">
    <property type="entry name" value="P-LOOP CONTAINING NUCLEOTIDE TRIPHOSPHATE HYDROLASE"/>
    <property type="match status" value="1"/>
</dbReference>
<name>A0A3D8Q8G8_9HELO</name>
<keyword evidence="3" id="KW-1185">Reference proteome</keyword>
<dbReference type="InterPro" id="IPR045518">
    <property type="entry name" value="2EXR"/>
</dbReference>
<dbReference type="Pfam" id="PF17784">
    <property type="entry name" value="Sulfotransfer_4"/>
    <property type="match status" value="1"/>
</dbReference>
<dbReference type="Pfam" id="PF20150">
    <property type="entry name" value="2EXR"/>
    <property type="match status" value="1"/>
</dbReference>
<dbReference type="PANTHER" id="PTHR36978:SF3">
    <property type="entry name" value="P-LOOP CONTAINING NUCLEOSIDE TRIPHOSPHATE HYDROLASE PROTEIN"/>
    <property type="match status" value="1"/>
</dbReference>
<accession>A0A3D8Q8G8</accession>
<proteinExistence type="predicted"/>
<reference evidence="2 3" key="1">
    <citation type="journal article" date="2018" name="IMA Fungus">
        <title>IMA Genome-F 9: Draft genome sequence of Annulohypoxylon stygium, Aspergillus mulundensis, Berkeleyomyces basicola (syn. Thielaviopsis basicola), Ceratocystis smalleyi, two Cercospora beticola strains, Coleophoma cylindrospora, Fusarium fracticaudum, Phialophora cf. hyalina, and Morchella septimelata.</title>
        <authorList>
            <person name="Wingfield B.D."/>
            <person name="Bills G.F."/>
            <person name="Dong Y."/>
            <person name="Huang W."/>
            <person name="Nel W.J."/>
            <person name="Swalarsk-Parry B.S."/>
            <person name="Vaghefi N."/>
            <person name="Wilken P.M."/>
            <person name="An Z."/>
            <person name="de Beer Z.W."/>
            <person name="De Vos L."/>
            <person name="Chen L."/>
            <person name="Duong T.A."/>
            <person name="Gao Y."/>
            <person name="Hammerbacher A."/>
            <person name="Kikkert J.R."/>
            <person name="Li Y."/>
            <person name="Li H."/>
            <person name="Li K."/>
            <person name="Li Q."/>
            <person name="Liu X."/>
            <person name="Ma X."/>
            <person name="Naidoo K."/>
            <person name="Pethybridge S.J."/>
            <person name="Sun J."/>
            <person name="Steenkamp E.T."/>
            <person name="van der Nest M.A."/>
            <person name="van Wyk S."/>
            <person name="Wingfield M.J."/>
            <person name="Xiong C."/>
            <person name="Yue Q."/>
            <person name="Zhang X."/>
        </authorList>
    </citation>
    <scope>NUCLEOTIDE SEQUENCE [LARGE SCALE GENOMIC DNA]</scope>
    <source>
        <strain evidence="2 3">BP6252</strain>
    </source>
</reference>
<dbReference type="Gene3D" id="3.40.50.300">
    <property type="entry name" value="P-loop containing nucleotide triphosphate hydrolases"/>
    <property type="match status" value="1"/>
</dbReference>
<sequence>MSSTKNPLHRAFKIDVAAHGRVENVEPIDNVNLQVINLGLSRTGTTSVSAALEILGFAPCHQGVDTFRNPVLREGWISLLRDINTGRTKGSEACPRIHHLMRGYRSSCDHPINLLPREVFATYPQAKYILATRVGGAAAWWKSFDGTVGVHFRNNWENCIFRFLLMPVGFLRRMTVQVEENRKLWMSMFGSVDASIYDKHNALVRKVVPQEQLLEYSVQQGWGPLCEFLEVPVPDVPFPMLNEADSMKTIYFGMQAFGAAAWLMQPTATAFQNPGQAPVCSLLVTPQPLPKELRVRIWFYALPDPADVRLEPDPRSWRFKRKSIDGNEDKNLFAIVGTWKNIFKDMPYQIAPPITLRINRESRQETLKHYALLFHQEVPGLLHNPALKTLPKRPFFFSPSRDTIFVPIVGFDDDDCDFPGWLTHLLTIKPIWAEKFRTMKFTGMQCDEALIQDFKDCLEQFPMQDSRSSILGSLLRLPRLIRIEIVYEPSNVDEAHANACRQEFGVLLLDFFSKYREHFLGGHIPTIVMQSIIPEKAEDESSGLS</sequence>
<dbReference type="STRING" id="1849047.A0A3D8Q8G8"/>
<dbReference type="InterPro" id="IPR040632">
    <property type="entry name" value="Sulfotransfer_4"/>
</dbReference>